<dbReference type="Gene3D" id="3.40.190.150">
    <property type="entry name" value="Bordetella uptake gene, domain 1"/>
    <property type="match status" value="1"/>
</dbReference>
<dbReference type="InterPro" id="IPR042100">
    <property type="entry name" value="Bug_dom1"/>
</dbReference>
<proteinExistence type="inferred from homology"/>
<evidence type="ECO:0000313" key="2">
    <source>
        <dbReference type="EMBL" id="BDZ40641.1"/>
    </source>
</evidence>
<dbReference type="PANTHER" id="PTHR42928:SF3">
    <property type="entry name" value="UPF0065 PROTEIN YFLP"/>
    <property type="match status" value="1"/>
</dbReference>
<dbReference type="InterPro" id="IPR005064">
    <property type="entry name" value="BUG"/>
</dbReference>
<dbReference type="Proteomes" id="UP001321543">
    <property type="component" value="Chromosome"/>
</dbReference>
<dbReference type="Gene3D" id="3.40.190.10">
    <property type="entry name" value="Periplasmic binding protein-like II"/>
    <property type="match status" value="1"/>
</dbReference>
<gene>
    <name evidence="2" type="ORF">GCM10025863_32550</name>
</gene>
<comment type="similarity">
    <text evidence="1">Belongs to the UPF0065 (bug) family.</text>
</comment>
<name>A0ABM8FY23_9MICO</name>
<protein>
    <recommendedName>
        <fullName evidence="4">Tripartite tricarboxylate transporter family receptor</fullName>
    </recommendedName>
</protein>
<reference evidence="3" key="1">
    <citation type="journal article" date="2019" name="Int. J. Syst. Evol. Microbiol.">
        <title>The Global Catalogue of Microorganisms (GCM) 10K type strain sequencing project: providing services to taxonomists for standard genome sequencing and annotation.</title>
        <authorList>
            <consortium name="The Broad Institute Genomics Platform"/>
            <consortium name="The Broad Institute Genome Sequencing Center for Infectious Disease"/>
            <person name="Wu L."/>
            <person name="Ma J."/>
        </authorList>
    </citation>
    <scope>NUCLEOTIDE SEQUENCE [LARGE SCALE GENOMIC DNA]</scope>
    <source>
        <strain evidence="3">NBRC 106310</strain>
    </source>
</reference>
<keyword evidence="3" id="KW-1185">Reference proteome</keyword>
<evidence type="ECO:0008006" key="4">
    <source>
        <dbReference type="Google" id="ProtNLM"/>
    </source>
</evidence>
<accession>A0ABM8FY23</accession>
<dbReference type="PANTHER" id="PTHR42928">
    <property type="entry name" value="TRICARBOXYLATE-BINDING PROTEIN"/>
    <property type="match status" value="1"/>
</dbReference>
<dbReference type="EMBL" id="AP027728">
    <property type="protein sequence ID" value="BDZ40641.1"/>
    <property type="molecule type" value="Genomic_DNA"/>
</dbReference>
<sequence>MPQLPGVPTITEAGYDVVLTNWRGVIAPGGISDADRAELERIVTEMHDTAEWKKELETKGWADAFLTGPELDDFVTQNITDVTGTLKNIGLI</sequence>
<evidence type="ECO:0000313" key="3">
    <source>
        <dbReference type="Proteomes" id="UP001321543"/>
    </source>
</evidence>
<evidence type="ECO:0000256" key="1">
    <source>
        <dbReference type="ARBA" id="ARBA00006987"/>
    </source>
</evidence>
<organism evidence="2 3">
    <name type="scientific">Microbacterium suwonense</name>
    <dbReference type="NCBI Taxonomy" id="683047"/>
    <lineage>
        <taxon>Bacteria</taxon>
        <taxon>Bacillati</taxon>
        <taxon>Actinomycetota</taxon>
        <taxon>Actinomycetes</taxon>
        <taxon>Micrococcales</taxon>
        <taxon>Microbacteriaceae</taxon>
        <taxon>Microbacterium</taxon>
    </lineage>
</organism>